<dbReference type="Gene3D" id="2.40.40.10">
    <property type="entry name" value="RlpA-like domain"/>
    <property type="match status" value="1"/>
</dbReference>
<keyword evidence="3 4" id="KW-0961">Cell wall biogenesis/degradation</keyword>
<evidence type="ECO:0000256" key="6">
    <source>
        <dbReference type="SAM" id="MobiDB-lite"/>
    </source>
</evidence>
<proteinExistence type="inferred from homology"/>
<keyword evidence="4" id="KW-0472">Membrane</keyword>
<evidence type="ECO:0000256" key="1">
    <source>
        <dbReference type="ARBA" id="ARBA00022729"/>
    </source>
</evidence>
<dbReference type="InterPro" id="IPR007730">
    <property type="entry name" value="SPOR-like_dom"/>
</dbReference>
<dbReference type="GO" id="GO:0071555">
    <property type="term" value="P:cell wall organization"/>
    <property type="evidence" value="ECO:0007669"/>
    <property type="project" value="UniProtKB-KW"/>
</dbReference>
<accession>A0A193LHK9</accession>
<keyword evidence="4" id="KW-0449">Lipoprotein</keyword>
<evidence type="ECO:0000256" key="3">
    <source>
        <dbReference type="ARBA" id="ARBA00023316"/>
    </source>
</evidence>
<dbReference type="FunFam" id="2.40.40.10:FF:000003">
    <property type="entry name" value="Endolytic peptidoglycan transglycosylase RlpA"/>
    <property type="match status" value="1"/>
</dbReference>
<dbReference type="STRING" id="1548547.BA177_12620"/>
<evidence type="ECO:0000313" key="8">
    <source>
        <dbReference type="EMBL" id="ANO51933.1"/>
    </source>
</evidence>
<comment type="subcellular location">
    <subcellularLocation>
        <location evidence="4">Cell membrane</location>
        <topology evidence="4">Lipid-anchor</topology>
    </subcellularLocation>
</comment>
<keyword evidence="2 4" id="KW-0456">Lyase</keyword>
<evidence type="ECO:0000256" key="5">
    <source>
        <dbReference type="RuleBase" id="RU003495"/>
    </source>
</evidence>
<keyword evidence="4" id="KW-1003">Cell membrane</keyword>
<dbReference type="InterPro" id="IPR036908">
    <property type="entry name" value="RlpA-like_sf"/>
</dbReference>
<dbReference type="GO" id="GO:0009279">
    <property type="term" value="C:cell outer membrane"/>
    <property type="evidence" value="ECO:0007669"/>
    <property type="project" value="TreeGrafter"/>
</dbReference>
<dbReference type="GO" id="GO:0005886">
    <property type="term" value="C:plasma membrane"/>
    <property type="evidence" value="ECO:0007669"/>
    <property type="project" value="UniProtKB-SubCell"/>
</dbReference>
<dbReference type="GO" id="GO:0000270">
    <property type="term" value="P:peptidoglycan metabolic process"/>
    <property type="evidence" value="ECO:0007669"/>
    <property type="project" value="UniProtKB-UniRule"/>
</dbReference>
<evidence type="ECO:0000256" key="2">
    <source>
        <dbReference type="ARBA" id="ARBA00023239"/>
    </source>
</evidence>
<dbReference type="PROSITE" id="PS51257">
    <property type="entry name" value="PROKAR_LIPOPROTEIN"/>
    <property type="match status" value="1"/>
</dbReference>
<dbReference type="GO" id="GO:0042834">
    <property type="term" value="F:peptidoglycan binding"/>
    <property type="evidence" value="ECO:0007669"/>
    <property type="project" value="InterPro"/>
</dbReference>
<feature type="domain" description="SPOR" evidence="7">
    <location>
        <begin position="196"/>
        <end position="276"/>
    </location>
</feature>
<dbReference type="InterPro" id="IPR034718">
    <property type="entry name" value="RlpA"/>
</dbReference>
<keyword evidence="9" id="KW-1185">Reference proteome</keyword>
<dbReference type="AlphaFoldDB" id="A0A193LHK9"/>
<evidence type="ECO:0000313" key="9">
    <source>
        <dbReference type="Proteomes" id="UP000092695"/>
    </source>
</evidence>
<dbReference type="GO" id="GO:0008932">
    <property type="term" value="F:lytic endotransglycosylase activity"/>
    <property type="evidence" value="ECO:0007669"/>
    <property type="project" value="UniProtKB-UniRule"/>
</dbReference>
<dbReference type="Proteomes" id="UP000092695">
    <property type="component" value="Chromosome"/>
</dbReference>
<dbReference type="InterPro" id="IPR012997">
    <property type="entry name" value="RplA"/>
</dbReference>
<dbReference type="NCBIfam" id="TIGR00413">
    <property type="entry name" value="rlpA"/>
    <property type="match status" value="1"/>
</dbReference>
<gene>
    <name evidence="4" type="primary">rlpA</name>
    <name evidence="8" type="ORF">BA177_12620</name>
</gene>
<dbReference type="HAMAP" id="MF_02071">
    <property type="entry name" value="RlpA"/>
    <property type="match status" value="1"/>
</dbReference>
<dbReference type="SUPFAM" id="SSF110997">
    <property type="entry name" value="Sporulation related repeat"/>
    <property type="match status" value="1"/>
</dbReference>
<dbReference type="Pfam" id="PF03330">
    <property type="entry name" value="DPBB_1"/>
    <property type="match status" value="1"/>
</dbReference>
<keyword evidence="4" id="KW-0564">Palmitate</keyword>
<dbReference type="PANTHER" id="PTHR34183">
    <property type="entry name" value="ENDOLYTIC PEPTIDOGLYCAN TRANSGLYCOSYLASE RLPA"/>
    <property type="match status" value="1"/>
</dbReference>
<reference evidence="8 9" key="1">
    <citation type="submission" date="2016-06" db="EMBL/GenBank/DDBJ databases">
        <title>Complete genome sequence of a deep-branching marine Gamma Proteobacterium Woeseia oceani type strain XK5.</title>
        <authorList>
            <person name="Mu D."/>
            <person name="Du Z."/>
        </authorList>
    </citation>
    <scope>NUCLEOTIDE SEQUENCE [LARGE SCALE GENOMIC DNA]</scope>
    <source>
        <strain evidence="8 9">XK5</strain>
    </source>
</reference>
<name>A0A193LHK9_9GAMM</name>
<evidence type="ECO:0000259" key="7">
    <source>
        <dbReference type="PROSITE" id="PS51724"/>
    </source>
</evidence>
<dbReference type="InterPro" id="IPR009009">
    <property type="entry name" value="RlpA-like_DPBB"/>
</dbReference>
<dbReference type="EC" id="4.2.2.-" evidence="4"/>
<dbReference type="PANTHER" id="PTHR34183:SF1">
    <property type="entry name" value="ENDOLYTIC PEPTIDOGLYCAN TRANSGLYCOSYLASE RLPA"/>
    <property type="match status" value="1"/>
</dbReference>
<dbReference type="KEGG" id="woc:BA177_12620"/>
<dbReference type="PROSITE" id="PS51724">
    <property type="entry name" value="SPOR"/>
    <property type="match status" value="1"/>
</dbReference>
<keyword evidence="1" id="KW-0732">Signal</keyword>
<comment type="function">
    <text evidence="4">Lytic transglycosylase with a strong preference for naked glycan strands that lack stem peptides.</text>
</comment>
<dbReference type="EMBL" id="CP016268">
    <property type="protein sequence ID" value="ANO51933.1"/>
    <property type="molecule type" value="Genomic_DNA"/>
</dbReference>
<dbReference type="InterPro" id="IPR036680">
    <property type="entry name" value="SPOR-like_sf"/>
</dbReference>
<dbReference type="CDD" id="cd22268">
    <property type="entry name" value="DPBB_RlpA-like"/>
    <property type="match status" value="1"/>
</dbReference>
<feature type="region of interest" description="Disordered" evidence="6">
    <location>
        <begin position="24"/>
        <end position="57"/>
    </location>
</feature>
<dbReference type="SUPFAM" id="SSF50685">
    <property type="entry name" value="Barwin-like endoglucanases"/>
    <property type="match status" value="1"/>
</dbReference>
<evidence type="ECO:0000256" key="4">
    <source>
        <dbReference type="HAMAP-Rule" id="MF_02071"/>
    </source>
</evidence>
<protein>
    <recommendedName>
        <fullName evidence="4">Endolytic peptidoglycan transglycosylase RlpA</fullName>
        <ecNumber evidence="4">4.2.2.-</ecNumber>
    </recommendedName>
</protein>
<dbReference type="Gene3D" id="3.30.70.1070">
    <property type="entry name" value="Sporulation related repeat"/>
    <property type="match status" value="1"/>
</dbReference>
<sequence>MQLADWRKIGTLLLISGLSACANRPEVRPDTDSGPRAGSAVPRTLPSDPVPRAEPASRYGNGPIYEVYGQPYKVLASSHGYKERGVASWYGRKFHGRMTSSQEPYDMHQLTAAHKSLPLPTYVKVRNLKNNKTVIVRVNDRGPFVDNRIIDLSYAAARRLDMVNDGTSLVEVTAISFDDPAEPATVAASPGELPAAGSASKVYVQVGAFGERDNAERRYRMLNGQGIGNAFVHRDETSDPELYRVRIGPIDDVDQYDAVVAQLQRLGISDSHIVTE</sequence>
<dbReference type="Pfam" id="PF05036">
    <property type="entry name" value="SPOR"/>
    <property type="match status" value="1"/>
</dbReference>
<organism evidence="8 9">
    <name type="scientific">Woeseia oceani</name>
    <dbReference type="NCBI Taxonomy" id="1548547"/>
    <lineage>
        <taxon>Bacteria</taxon>
        <taxon>Pseudomonadati</taxon>
        <taxon>Pseudomonadota</taxon>
        <taxon>Gammaproteobacteria</taxon>
        <taxon>Woeseiales</taxon>
        <taxon>Woeseiaceae</taxon>
        <taxon>Woeseia</taxon>
    </lineage>
</organism>
<dbReference type="OrthoDB" id="9779128at2"/>
<comment type="similarity">
    <text evidence="4 5">Belongs to the RlpA family.</text>
</comment>